<dbReference type="PANTHER" id="PTHR11552">
    <property type="entry name" value="GLUCOSE-METHANOL-CHOLINE GMC OXIDOREDUCTASE"/>
    <property type="match status" value="1"/>
</dbReference>
<proteinExistence type="inferred from homology"/>
<gene>
    <name evidence="6" type="ORF">HHI36_021805</name>
</gene>
<evidence type="ECO:0000256" key="1">
    <source>
        <dbReference type="ARBA" id="ARBA00010790"/>
    </source>
</evidence>
<feature type="domain" description="Glucose-methanol-choline oxidoreductase N-terminal" evidence="5">
    <location>
        <begin position="311"/>
        <end position="325"/>
    </location>
</feature>
<keyword evidence="3" id="KW-0285">Flavoprotein</keyword>
<dbReference type="PROSITE" id="PS00624">
    <property type="entry name" value="GMC_OXRED_2"/>
    <property type="match status" value="1"/>
</dbReference>
<dbReference type="Gene3D" id="3.30.560.10">
    <property type="entry name" value="Glucose Oxidase, domain 3"/>
    <property type="match status" value="1"/>
</dbReference>
<comment type="similarity">
    <text evidence="1 3">Belongs to the GMC oxidoreductase family.</text>
</comment>
<dbReference type="PANTHER" id="PTHR11552:SF215">
    <property type="entry name" value="FI02019P"/>
    <property type="match status" value="1"/>
</dbReference>
<evidence type="ECO:0000313" key="6">
    <source>
        <dbReference type="EMBL" id="KAL3271316.1"/>
    </source>
</evidence>
<dbReference type="SUPFAM" id="SSF54373">
    <property type="entry name" value="FAD-linked reductases, C-terminal domain"/>
    <property type="match status" value="1"/>
</dbReference>
<evidence type="ECO:0000259" key="5">
    <source>
        <dbReference type="PROSITE" id="PS00624"/>
    </source>
</evidence>
<dbReference type="Pfam" id="PF05199">
    <property type="entry name" value="GMC_oxred_C"/>
    <property type="match status" value="1"/>
</dbReference>
<sequence length="622" mass="69595">MECGIQGLEAPCPGNIDGVSGNIFLALINTLLASQCLLGRKDVYPPDFSNEIRDGDIFDFIVVGSGSAGSVVGSRLSENGLYRVLVLEAGDYPSATSDIPSLMFGLQGTKEDWQFQTVPSNSSCLGMKDGICTWPRGKVVGGSSSINVNLYIRGNRRDYDRWSKFGNKEWSYDNVMPYFKMSERLNAPDLQDSDSYGRMGLLPLSKYIFQQPIREALLAAGETLGYKISNEEIPLGFFDAVMTIEDGVRANAAKVFLGNNRDMENLILANGAHVRKVIIDEATKEAKGVEVDINGKTIKLLASKEVIISAGAVGSPQLLMLSGIGPKEHLEKIGIKVIQDLRVGENLQDHIMFSSLYTKLNRFSNRQIKPHELIDEFYKYFMYRQGEVGQISLTNLQGFVNTKNDSEYPNIQIMFLLNPQNDLLLPQVLKCMNYKDEINMNILPFNERHNMVAFYLVLLNPKSRGRILLKSIDPYDKPLIHTGYFTDDEGEDIETLLEAIRFAQKMVATEPLRRLEAEILDINVPSCKKYKFDSDEYWRCFIRHLSTSVYHPVGTCKMGPKTDTDAVVNSRLQVHGVSKLRVVDASIMPTITSGNTNAPTIMIGQMGAQMILDDYELKHNEL</sequence>
<dbReference type="InterPro" id="IPR000172">
    <property type="entry name" value="GMC_OxRdtase_N"/>
</dbReference>
<evidence type="ECO:0000259" key="4">
    <source>
        <dbReference type="PROSITE" id="PS00623"/>
    </source>
</evidence>
<organism evidence="6 7">
    <name type="scientific">Cryptolaemus montrouzieri</name>
    <dbReference type="NCBI Taxonomy" id="559131"/>
    <lineage>
        <taxon>Eukaryota</taxon>
        <taxon>Metazoa</taxon>
        <taxon>Ecdysozoa</taxon>
        <taxon>Arthropoda</taxon>
        <taxon>Hexapoda</taxon>
        <taxon>Insecta</taxon>
        <taxon>Pterygota</taxon>
        <taxon>Neoptera</taxon>
        <taxon>Endopterygota</taxon>
        <taxon>Coleoptera</taxon>
        <taxon>Polyphaga</taxon>
        <taxon>Cucujiformia</taxon>
        <taxon>Coccinelloidea</taxon>
        <taxon>Coccinellidae</taxon>
        <taxon>Scymninae</taxon>
        <taxon>Scymnini</taxon>
        <taxon>Cryptolaemus</taxon>
    </lineage>
</organism>
<name>A0ABD2MYS0_9CUCU</name>
<feature type="binding site" evidence="2">
    <location>
        <position position="139"/>
    </location>
    <ligand>
        <name>FAD</name>
        <dbReference type="ChEBI" id="CHEBI:57692"/>
    </ligand>
</feature>
<dbReference type="InterPro" id="IPR036188">
    <property type="entry name" value="FAD/NAD-bd_sf"/>
</dbReference>
<evidence type="ECO:0000256" key="3">
    <source>
        <dbReference type="RuleBase" id="RU003968"/>
    </source>
</evidence>
<protein>
    <recommendedName>
        <fullName evidence="4 5">Glucose-methanol-choline oxidoreductase N-terminal domain-containing protein</fullName>
    </recommendedName>
</protein>
<dbReference type="PIRSF" id="PIRSF000137">
    <property type="entry name" value="Alcohol_oxidase"/>
    <property type="match status" value="1"/>
</dbReference>
<dbReference type="AlphaFoldDB" id="A0ABD2MYS0"/>
<dbReference type="EMBL" id="JABFTP020000042">
    <property type="protein sequence ID" value="KAL3271316.1"/>
    <property type="molecule type" value="Genomic_DNA"/>
</dbReference>
<dbReference type="Pfam" id="PF00732">
    <property type="entry name" value="GMC_oxred_N"/>
    <property type="match status" value="1"/>
</dbReference>
<comment type="caution">
    <text evidence="6">The sequence shown here is derived from an EMBL/GenBank/DDBJ whole genome shotgun (WGS) entry which is preliminary data.</text>
</comment>
<dbReference type="PROSITE" id="PS00623">
    <property type="entry name" value="GMC_OXRED_1"/>
    <property type="match status" value="1"/>
</dbReference>
<reference evidence="6 7" key="1">
    <citation type="journal article" date="2021" name="BMC Biol.">
        <title>Horizontally acquired antibacterial genes associated with adaptive radiation of ladybird beetles.</title>
        <authorList>
            <person name="Li H.S."/>
            <person name="Tang X.F."/>
            <person name="Huang Y.H."/>
            <person name="Xu Z.Y."/>
            <person name="Chen M.L."/>
            <person name="Du X.Y."/>
            <person name="Qiu B.Y."/>
            <person name="Chen P.T."/>
            <person name="Zhang W."/>
            <person name="Slipinski A."/>
            <person name="Escalona H.E."/>
            <person name="Waterhouse R.M."/>
            <person name="Zwick A."/>
            <person name="Pang H."/>
        </authorList>
    </citation>
    <scope>NUCLEOTIDE SEQUENCE [LARGE SCALE GENOMIC DNA]</scope>
    <source>
        <strain evidence="6">SYSU2018</strain>
    </source>
</reference>
<dbReference type="Proteomes" id="UP001516400">
    <property type="component" value="Unassembled WGS sequence"/>
</dbReference>
<accession>A0ABD2MYS0</accession>
<evidence type="ECO:0000313" key="7">
    <source>
        <dbReference type="Proteomes" id="UP001516400"/>
    </source>
</evidence>
<comment type="cofactor">
    <cofactor evidence="2">
        <name>FAD</name>
        <dbReference type="ChEBI" id="CHEBI:57692"/>
    </cofactor>
</comment>
<keyword evidence="2 3" id="KW-0274">FAD</keyword>
<dbReference type="Gene3D" id="3.50.50.60">
    <property type="entry name" value="FAD/NAD(P)-binding domain"/>
    <property type="match status" value="1"/>
</dbReference>
<evidence type="ECO:0000256" key="2">
    <source>
        <dbReference type="PIRSR" id="PIRSR000137-2"/>
    </source>
</evidence>
<dbReference type="InterPro" id="IPR007867">
    <property type="entry name" value="GMC_OxRtase_C"/>
</dbReference>
<dbReference type="InterPro" id="IPR012132">
    <property type="entry name" value="GMC_OxRdtase"/>
</dbReference>
<feature type="binding site" evidence="2">
    <location>
        <position position="274"/>
    </location>
    <ligand>
        <name>FAD</name>
        <dbReference type="ChEBI" id="CHEBI:57692"/>
    </ligand>
</feature>
<feature type="domain" description="Glucose-methanol-choline oxidoreductase N-terminal" evidence="4">
    <location>
        <begin position="137"/>
        <end position="160"/>
    </location>
</feature>
<keyword evidence="7" id="KW-1185">Reference proteome</keyword>
<dbReference type="SUPFAM" id="SSF51905">
    <property type="entry name" value="FAD/NAD(P)-binding domain"/>
    <property type="match status" value="1"/>
</dbReference>